<dbReference type="Pfam" id="PF08338">
    <property type="entry name" value="DUF1731"/>
    <property type="match status" value="1"/>
</dbReference>
<comment type="similarity">
    <text evidence="1">Belongs to the NAD(P)-dependent epimerase/dehydratase family. SDR39U1 subfamily.</text>
</comment>
<dbReference type="Pfam" id="PF01370">
    <property type="entry name" value="Epimerase"/>
    <property type="match status" value="1"/>
</dbReference>
<proteinExistence type="inferred from homology"/>
<keyword evidence="5" id="KW-1185">Reference proteome</keyword>
<dbReference type="PANTHER" id="PTHR11092:SF0">
    <property type="entry name" value="EPIMERASE FAMILY PROTEIN SDR39U1"/>
    <property type="match status" value="1"/>
</dbReference>
<evidence type="ECO:0000256" key="1">
    <source>
        <dbReference type="ARBA" id="ARBA00009353"/>
    </source>
</evidence>
<comment type="caution">
    <text evidence="4">The sequence shown here is derived from an EMBL/GenBank/DDBJ whole genome shotgun (WGS) entry which is preliminary data.</text>
</comment>
<dbReference type="EMBL" id="JAHKPV010000008">
    <property type="protein sequence ID" value="MBU2873900.1"/>
    <property type="molecule type" value="Genomic_DNA"/>
</dbReference>
<evidence type="ECO:0000313" key="5">
    <source>
        <dbReference type="Proteomes" id="UP000753376"/>
    </source>
</evidence>
<accession>A0ABS6A6T8</accession>
<dbReference type="NCBIfam" id="TIGR01777">
    <property type="entry name" value="yfcH"/>
    <property type="match status" value="1"/>
</dbReference>
<dbReference type="CDD" id="cd05242">
    <property type="entry name" value="SDR_a8"/>
    <property type="match status" value="1"/>
</dbReference>
<gene>
    <name evidence="4" type="ORF">KO508_07725</name>
</gene>
<dbReference type="InterPro" id="IPR001509">
    <property type="entry name" value="Epimerase_deHydtase"/>
</dbReference>
<organism evidence="4 5">
    <name type="scientific">Marinobacter salexigens</name>
    <dbReference type="NCBI Taxonomy" id="1925763"/>
    <lineage>
        <taxon>Bacteria</taxon>
        <taxon>Pseudomonadati</taxon>
        <taxon>Pseudomonadota</taxon>
        <taxon>Gammaproteobacteria</taxon>
        <taxon>Pseudomonadales</taxon>
        <taxon>Marinobacteraceae</taxon>
        <taxon>Marinobacter</taxon>
    </lineage>
</organism>
<protein>
    <submittedName>
        <fullName evidence="4">TIGR01777 family oxidoreductase</fullName>
    </submittedName>
</protein>
<evidence type="ECO:0000259" key="3">
    <source>
        <dbReference type="Pfam" id="PF08338"/>
    </source>
</evidence>
<dbReference type="RefSeq" id="WP_216007778.1">
    <property type="nucleotide sequence ID" value="NZ_JAHKPV010000008.1"/>
</dbReference>
<dbReference type="PANTHER" id="PTHR11092">
    <property type="entry name" value="SUGAR NUCLEOTIDE EPIMERASE RELATED"/>
    <property type="match status" value="1"/>
</dbReference>
<sequence>MNKHVLITGGTGFVGSVLCSEMLSRGYRLSVLSRQAADKVRSLCGQVEVIGNIESLRAHTGFDGVINLAGEGIADKRWTEGRKQTLRDSRISLTLALVDVINTWGQWPEVFVSGSAVGFYGAQGEARVTEDTPPNDEFTHKLCKDWEDAAIKLQPPGVRVCLSRTGIVVGNGGGFLQRMILPFKLGLGGRLSSGRQYMPWVHRDDVVAALIWMLETPEASGAYNVVSPNPTTNREFTQCLANTLKRPAIFPAPAPLLKIALGEMSRLLLTGQRAIPARLLDSGFKFSYPTLREALEDATR</sequence>
<feature type="domain" description="DUF1731" evidence="3">
    <location>
        <begin position="252"/>
        <end position="298"/>
    </location>
</feature>
<dbReference type="Proteomes" id="UP000753376">
    <property type="component" value="Unassembled WGS sequence"/>
</dbReference>
<dbReference type="InterPro" id="IPR013549">
    <property type="entry name" value="DUF1731"/>
</dbReference>
<evidence type="ECO:0000313" key="4">
    <source>
        <dbReference type="EMBL" id="MBU2873900.1"/>
    </source>
</evidence>
<evidence type="ECO:0000259" key="2">
    <source>
        <dbReference type="Pfam" id="PF01370"/>
    </source>
</evidence>
<dbReference type="InterPro" id="IPR010099">
    <property type="entry name" value="SDR39U1"/>
</dbReference>
<name>A0ABS6A6T8_9GAMM</name>
<feature type="domain" description="NAD-dependent epimerase/dehydratase" evidence="2">
    <location>
        <begin position="5"/>
        <end position="225"/>
    </location>
</feature>
<reference evidence="4 5" key="1">
    <citation type="submission" date="2021-05" db="EMBL/GenBank/DDBJ databases">
        <title>Draft genomes of bacteria isolated from model marine particles.</title>
        <authorList>
            <person name="Datta M.S."/>
            <person name="Schwartzman J.A."/>
            <person name="Enke T.N."/>
            <person name="Saavedra J."/>
            <person name="Cermak N."/>
            <person name="Cordero O.X."/>
        </authorList>
    </citation>
    <scope>NUCLEOTIDE SEQUENCE [LARGE SCALE GENOMIC DNA]</scope>
    <source>
        <strain evidence="4 5">D2M19</strain>
    </source>
</reference>